<gene>
    <name evidence="1" type="ORF">C7I55_08115</name>
</gene>
<reference evidence="1 2" key="1">
    <citation type="submission" date="2018-03" db="EMBL/GenBank/DDBJ databases">
        <title>The draft genome of Sphingosinicella sp. GL-C-18.</title>
        <authorList>
            <person name="Liu L."/>
            <person name="Li L."/>
            <person name="Liang L."/>
            <person name="Zhang X."/>
            <person name="Wang T."/>
        </authorList>
    </citation>
    <scope>NUCLEOTIDE SEQUENCE [LARGE SCALE GENOMIC DNA]</scope>
    <source>
        <strain evidence="1 2">GL-C-18</strain>
    </source>
</reference>
<dbReference type="RefSeq" id="WP_106512358.1">
    <property type="nucleotide sequence ID" value="NZ_PXYI01000002.1"/>
</dbReference>
<dbReference type="Proteomes" id="UP000241167">
    <property type="component" value="Unassembled WGS sequence"/>
</dbReference>
<dbReference type="OrthoDB" id="8081825at2"/>
<dbReference type="AlphaFoldDB" id="A0A2P7QW71"/>
<dbReference type="EMBL" id="PXYI01000002">
    <property type="protein sequence ID" value="PSJ42189.1"/>
    <property type="molecule type" value="Genomic_DNA"/>
</dbReference>
<accession>A0A2P7QW71</accession>
<protein>
    <submittedName>
        <fullName evidence="1">Uncharacterized protein</fullName>
    </submittedName>
</protein>
<name>A0A2P7QW71_9SPHN</name>
<comment type="caution">
    <text evidence="1">The sequence shown here is derived from an EMBL/GenBank/DDBJ whole genome shotgun (WGS) entry which is preliminary data.</text>
</comment>
<organism evidence="1 2">
    <name type="scientific">Allosphingosinicella deserti</name>
    <dbReference type="NCBI Taxonomy" id="2116704"/>
    <lineage>
        <taxon>Bacteria</taxon>
        <taxon>Pseudomonadati</taxon>
        <taxon>Pseudomonadota</taxon>
        <taxon>Alphaproteobacteria</taxon>
        <taxon>Sphingomonadales</taxon>
        <taxon>Sphingomonadaceae</taxon>
        <taxon>Allosphingosinicella</taxon>
    </lineage>
</organism>
<evidence type="ECO:0000313" key="1">
    <source>
        <dbReference type="EMBL" id="PSJ42189.1"/>
    </source>
</evidence>
<evidence type="ECO:0000313" key="2">
    <source>
        <dbReference type="Proteomes" id="UP000241167"/>
    </source>
</evidence>
<proteinExistence type="predicted"/>
<sequence length="104" mass="11696">MQANPRYAGKPLLRLLECYVLWAIDELPEKEASSLVSMTPKLQNLYKSDGQWQDIIAGTVDMDAEMPERLKVLWARNVEIAQQNGAALTPQQFAEMVVDDNFAG</sequence>
<keyword evidence="2" id="KW-1185">Reference proteome</keyword>